<dbReference type="PaxDb" id="65489-OBART10G18350.1"/>
<dbReference type="AlphaFoldDB" id="A0A0D3HGJ7"/>
<proteinExistence type="predicted"/>
<reference evidence="2" key="2">
    <citation type="submission" date="2015-03" db="UniProtKB">
        <authorList>
            <consortium name="EnsemblPlants"/>
        </authorList>
    </citation>
    <scope>IDENTIFICATION</scope>
</reference>
<dbReference type="eggNOG" id="KOG0143">
    <property type="taxonomic scope" value="Eukaryota"/>
</dbReference>
<evidence type="ECO:0000313" key="3">
    <source>
        <dbReference type="Proteomes" id="UP000026960"/>
    </source>
</evidence>
<evidence type="ECO:0000259" key="1">
    <source>
        <dbReference type="Pfam" id="PF03171"/>
    </source>
</evidence>
<dbReference type="EnsemblPlants" id="OBART10G18350.1">
    <property type="protein sequence ID" value="OBART10G18350.1"/>
    <property type="gene ID" value="OBART10G18350"/>
</dbReference>
<dbReference type="InterPro" id="IPR044861">
    <property type="entry name" value="IPNS-like_FE2OG_OXY"/>
</dbReference>
<organism evidence="2">
    <name type="scientific">Oryza barthii</name>
    <dbReference type="NCBI Taxonomy" id="65489"/>
    <lineage>
        <taxon>Eukaryota</taxon>
        <taxon>Viridiplantae</taxon>
        <taxon>Streptophyta</taxon>
        <taxon>Embryophyta</taxon>
        <taxon>Tracheophyta</taxon>
        <taxon>Spermatophyta</taxon>
        <taxon>Magnoliopsida</taxon>
        <taxon>Liliopsida</taxon>
        <taxon>Poales</taxon>
        <taxon>Poaceae</taxon>
        <taxon>BOP clade</taxon>
        <taxon>Oryzoideae</taxon>
        <taxon>Oryzeae</taxon>
        <taxon>Oryzinae</taxon>
        <taxon>Oryza</taxon>
    </lineage>
</organism>
<dbReference type="HOGENOM" id="CLU_010119_13_2_1"/>
<protein>
    <recommendedName>
        <fullName evidence="1">Isopenicillin N synthase-like Fe(2+) 2OG dioxygenase domain-containing protein</fullName>
    </recommendedName>
</protein>
<reference evidence="2" key="1">
    <citation type="journal article" date="2009" name="Rice">
        <title>De Novo Next Generation Sequencing of Plant Genomes.</title>
        <authorList>
            <person name="Rounsley S."/>
            <person name="Marri P.R."/>
            <person name="Yu Y."/>
            <person name="He R."/>
            <person name="Sisneros N."/>
            <person name="Goicoechea J.L."/>
            <person name="Lee S.J."/>
            <person name="Angelova A."/>
            <person name="Kudrna D."/>
            <person name="Luo M."/>
            <person name="Affourtit J."/>
            <person name="Desany B."/>
            <person name="Knight J."/>
            <person name="Niazi F."/>
            <person name="Egholm M."/>
            <person name="Wing R.A."/>
        </authorList>
    </citation>
    <scope>NUCLEOTIDE SEQUENCE [LARGE SCALE GENOMIC DNA]</scope>
    <source>
        <strain evidence="2">cv. IRGC 105608</strain>
    </source>
</reference>
<keyword evidence="3" id="KW-1185">Reference proteome</keyword>
<dbReference type="InterPro" id="IPR027443">
    <property type="entry name" value="IPNS-like_sf"/>
</dbReference>
<evidence type="ECO:0000313" key="2">
    <source>
        <dbReference type="EnsemblPlants" id="OBART10G18350.1"/>
    </source>
</evidence>
<dbReference type="SUPFAM" id="SSF51197">
    <property type="entry name" value="Clavaminate synthase-like"/>
    <property type="match status" value="1"/>
</dbReference>
<name>A0A0D3HGJ7_9ORYZ</name>
<dbReference type="Proteomes" id="UP000026960">
    <property type="component" value="Chromosome 10"/>
</dbReference>
<sequence>MSLRILSNGKFRSVEHRVVIHPNKERLSAALFNYARKDLMISPLPEFVKDGKVNYRSIRYHDLLSQYFTSQLDGRNRLERLQLEH</sequence>
<dbReference type="Gene3D" id="2.60.120.330">
    <property type="entry name" value="B-lactam Antibiotic, Isopenicillin N Synthase, Chain"/>
    <property type="match status" value="1"/>
</dbReference>
<feature type="domain" description="Isopenicillin N synthase-like Fe(2+) 2OG dioxygenase" evidence="1">
    <location>
        <begin position="3"/>
        <end position="32"/>
    </location>
</feature>
<dbReference type="STRING" id="65489.A0A0D3HGJ7"/>
<dbReference type="Pfam" id="PF03171">
    <property type="entry name" value="2OG-FeII_Oxy"/>
    <property type="match status" value="1"/>
</dbReference>
<dbReference type="Gramene" id="OBART10G18350.1">
    <property type="protein sequence ID" value="OBART10G18350.1"/>
    <property type="gene ID" value="OBART10G18350"/>
</dbReference>
<accession>A0A0D3HGJ7</accession>